<keyword evidence="3" id="KW-0378">Hydrolase</keyword>
<name>A0A6J4M9J6_9BACT</name>
<keyword evidence="3" id="KW-0067">ATP-binding</keyword>
<feature type="domain" description="RAP" evidence="2">
    <location>
        <begin position="312"/>
        <end position="369"/>
    </location>
</feature>
<gene>
    <name evidence="3" type="ORF">AVDCRST_MAG89-3284</name>
</gene>
<sequence>STGQTDAPLAEDGTPMVDDAESILEQFMGAGIPMSRLKWHYRSAHESLINFSNVSFYDSDLYTFPSVETGTAAGGLVFEHVDGVYEGKGMNTKEAQRVADAVVSFAKDQLARRELGEPVQSLGVGTFNLRQQLAIQDELERRRREDPSIEPFFDRAGAEPFFVKNLENIQGDERDAIYISVTYARGADGKLRLNFGPLNGQNGWRRLNVLVTRARRQMRVFSSMRGDEIPAATTGSDGPRLLREFLLYAERGRLESVTARAAADTESPFERDVLRELSQRGFTVIPQVGVAGYRIDLGVQDDASPGRFLCGIECDGVSYHSSETARDRDRLRQQVLEARGWRIHRIWSTDWFKDRAGQIDRLMKLIEEDRVRAREEADAERTAREEAAVRARAEEERRKAEEATLVTAGPGAPYVRPAAAPYHLTPGEGRYASSDLVTTPLGQLAEAVKTVVDTESPIHRADLVARILGMWGTRAGSRIQAVIGDACAAAEKGGLVERRGDFFWSPGQASVPVRSRTGTRIPGDRIAPEEYRAAVLAILAQGHAFGPAQLVSEVRSLLGYSRTGADLDDAITAAIAALLRDGEVGEASTGIRLRG</sequence>
<dbReference type="InterPro" id="IPR041679">
    <property type="entry name" value="DNA2/NAM7-like_C"/>
</dbReference>
<dbReference type="Pfam" id="PF18741">
    <property type="entry name" value="MTES_1575"/>
    <property type="match status" value="1"/>
</dbReference>
<dbReference type="Pfam" id="PF13087">
    <property type="entry name" value="AAA_12"/>
    <property type="match status" value="1"/>
</dbReference>
<dbReference type="SUPFAM" id="SSF52980">
    <property type="entry name" value="Restriction endonuclease-like"/>
    <property type="match status" value="1"/>
</dbReference>
<feature type="region of interest" description="Disordered" evidence="1">
    <location>
        <begin position="377"/>
        <end position="405"/>
    </location>
</feature>
<dbReference type="InterPro" id="IPR049468">
    <property type="entry name" value="Restrct_endonuc-II-like_dom"/>
</dbReference>
<protein>
    <submittedName>
        <fullName evidence="3">DNA helicase related protein</fullName>
    </submittedName>
</protein>
<accession>A0A6J4M9J6</accession>
<dbReference type="AlphaFoldDB" id="A0A6J4M9J6"/>
<dbReference type="CDD" id="cd18808">
    <property type="entry name" value="SF1_C_Upf1"/>
    <property type="match status" value="1"/>
</dbReference>
<dbReference type="SMART" id="SM00952">
    <property type="entry name" value="RAP"/>
    <property type="match status" value="1"/>
</dbReference>
<evidence type="ECO:0000259" key="2">
    <source>
        <dbReference type="SMART" id="SM00952"/>
    </source>
</evidence>
<organism evidence="3">
    <name type="scientific">uncultured Gemmatimonadota bacterium</name>
    <dbReference type="NCBI Taxonomy" id="203437"/>
    <lineage>
        <taxon>Bacteria</taxon>
        <taxon>Pseudomonadati</taxon>
        <taxon>Gemmatimonadota</taxon>
        <taxon>environmental samples</taxon>
    </lineage>
</organism>
<dbReference type="InterPro" id="IPR021754">
    <property type="entry name" value="DUF3320"/>
</dbReference>
<dbReference type="PANTHER" id="PTHR10887">
    <property type="entry name" value="DNA2/NAM7 HELICASE FAMILY"/>
    <property type="match status" value="1"/>
</dbReference>
<dbReference type="Gene3D" id="3.40.960.10">
    <property type="entry name" value="VSR Endonuclease"/>
    <property type="match status" value="1"/>
</dbReference>
<dbReference type="EMBL" id="CADCTV010000686">
    <property type="protein sequence ID" value="CAA9353652.1"/>
    <property type="molecule type" value="Genomic_DNA"/>
</dbReference>
<feature type="compositionally biased region" description="Basic and acidic residues" evidence="1">
    <location>
        <begin position="377"/>
        <end position="402"/>
    </location>
</feature>
<dbReference type="InterPro" id="IPR047187">
    <property type="entry name" value="SF1_C_Upf1"/>
</dbReference>
<keyword evidence="3" id="KW-0347">Helicase</keyword>
<evidence type="ECO:0000313" key="3">
    <source>
        <dbReference type="EMBL" id="CAA9353652.1"/>
    </source>
</evidence>
<dbReference type="SUPFAM" id="SSF52540">
    <property type="entry name" value="P-loop containing nucleoside triphosphate hydrolases"/>
    <property type="match status" value="1"/>
</dbReference>
<dbReference type="InterPro" id="IPR045055">
    <property type="entry name" value="DNA2/NAM7-like"/>
</dbReference>
<proteinExistence type="predicted"/>
<reference evidence="3" key="1">
    <citation type="submission" date="2020-02" db="EMBL/GenBank/DDBJ databases">
        <authorList>
            <person name="Meier V. D."/>
        </authorList>
    </citation>
    <scope>NUCLEOTIDE SEQUENCE</scope>
    <source>
        <strain evidence="3">AVDCRST_MAG89</strain>
    </source>
</reference>
<evidence type="ECO:0000256" key="1">
    <source>
        <dbReference type="SAM" id="MobiDB-lite"/>
    </source>
</evidence>
<dbReference type="InterPro" id="IPR027417">
    <property type="entry name" value="P-loop_NTPase"/>
</dbReference>
<feature type="non-terminal residue" evidence="3">
    <location>
        <position position="1"/>
    </location>
</feature>
<dbReference type="Pfam" id="PF11784">
    <property type="entry name" value="DUF3320"/>
    <property type="match status" value="1"/>
</dbReference>
<dbReference type="InterPro" id="IPR011335">
    <property type="entry name" value="Restrct_endonuc-II-like"/>
</dbReference>
<dbReference type="Gene3D" id="3.40.50.300">
    <property type="entry name" value="P-loop containing nucleotide triphosphate hydrolases"/>
    <property type="match status" value="1"/>
</dbReference>
<dbReference type="InterPro" id="IPR013584">
    <property type="entry name" value="RAP"/>
</dbReference>
<dbReference type="FunFam" id="3.40.960.10:FF:000002">
    <property type="entry name" value="DNA helicase related protein"/>
    <property type="match status" value="1"/>
</dbReference>
<keyword evidence="3" id="KW-0547">Nucleotide-binding</keyword>
<dbReference type="GO" id="GO:0004386">
    <property type="term" value="F:helicase activity"/>
    <property type="evidence" value="ECO:0007669"/>
    <property type="project" value="UniProtKB-KW"/>
</dbReference>